<evidence type="ECO:0000313" key="5">
    <source>
        <dbReference type="EMBL" id="GLI91891.1"/>
    </source>
</evidence>
<dbReference type="RefSeq" id="WP_281800774.1">
    <property type="nucleotide sequence ID" value="NZ_BSEC01000001.1"/>
</dbReference>
<dbReference type="InterPro" id="IPR032259">
    <property type="entry name" value="HIBYL-CoA-H"/>
</dbReference>
<proteinExistence type="predicted"/>
<protein>
    <recommendedName>
        <fullName evidence="2">3-hydroxyisobutyryl-CoA hydrolase</fullName>
        <ecNumber evidence="2">3.1.2.4</ecNumber>
    </recommendedName>
</protein>
<name>A0A9W6GS63_9HYPH</name>
<evidence type="ECO:0000256" key="1">
    <source>
        <dbReference type="ARBA" id="ARBA00001709"/>
    </source>
</evidence>
<dbReference type="CDD" id="cd06558">
    <property type="entry name" value="crotonase-like"/>
    <property type="match status" value="1"/>
</dbReference>
<dbReference type="Gene3D" id="3.90.226.10">
    <property type="entry name" value="2-enoyl-CoA Hydratase, Chain A, domain 1"/>
    <property type="match status" value="1"/>
</dbReference>
<dbReference type="InterPro" id="IPR029045">
    <property type="entry name" value="ClpP/crotonase-like_dom_sf"/>
</dbReference>
<feature type="domain" description="Enoyl-CoA hydratase/isomerase" evidence="4">
    <location>
        <begin position="15"/>
        <end position="337"/>
    </location>
</feature>
<dbReference type="EMBL" id="BSEC01000001">
    <property type="protein sequence ID" value="GLI91891.1"/>
    <property type="molecule type" value="Genomic_DNA"/>
</dbReference>
<keyword evidence="3 5" id="KW-0378">Hydrolase</keyword>
<sequence length="352" mass="37471">MEQGELLVSRHGGLARIRLNRPRALNSLTLEMVRGFTQALAAFAVDPDVVAVLVTGEGDRGLCAGGDIRALYALRDGDRDPYRIFWREEYELNARIASFAKPYVVLMDGLVMGGGVGVSAHGNCRVVTERTRLAMPETGIGFIPDVGGSWLLARAAGAGVYMALSGVAVTGADAIAAGLADVEIDSQHIPALIARLEAVEAPADVHAALQDLRRSPAAGELATHKEMLDRAMTGRSVEEILSRLAAEHSAFAREAVQEIETKSPTSLKVTHALLGEAAKPGASLESCLTREYRAACRLLEGPDLYEGIRAAIIDRDKSPTWRPSNLAEVSEASVARILAGDGAPDPDFSRRA</sequence>
<gene>
    <name evidence="5" type="ORF">LMG27198_08830</name>
</gene>
<dbReference type="PANTHER" id="PTHR43176">
    <property type="entry name" value="3-HYDROXYISOBUTYRYL-COA HYDROLASE-RELATED"/>
    <property type="match status" value="1"/>
</dbReference>
<accession>A0A9W6GS63</accession>
<evidence type="ECO:0000256" key="2">
    <source>
        <dbReference type="ARBA" id="ARBA00011915"/>
    </source>
</evidence>
<dbReference type="AlphaFoldDB" id="A0A9W6GS63"/>
<dbReference type="Proteomes" id="UP001144323">
    <property type="component" value="Unassembled WGS sequence"/>
</dbReference>
<dbReference type="InterPro" id="IPR045004">
    <property type="entry name" value="ECH_dom"/>
</dbReference>
<comment type="catalytic activity">
    <reaction evidence="1">
        <text>3-hydroxy-2-methylpropanoyl-CoA + H2O = 3-hydroxy-2-methylpropanoate + CoA + H(+)</text>
        <dbReference type="Rhea" id="RHEA:20888"/>
        <dbReference type="ChEBI" id="CHEBI:11805"/>
        <dbReference type="ChEBI" id="CHEBI:15377"/>
        <dbReference type="ChEBI" id="CHEBI:15378"/>
        <dbReference type="ChEBI" id="CHEBI:57287"/>
        <dbReference type="ChEBI" id="CHEBI:57340"/>
        <dbReference type="EC" id="3.1.2.4"/>
    </reaction>
</comment>
<dbReference type="GO" id="GO:0003860">
    <property type="term" value="F:3-hydroxyisobutyryl-CoA hydrolase activity"/>
    <property type="evidence" value="ECO:0007669"/>
    <property type="project" value="UniProtKB-EC"/>
</dbReference>
<dbReference type="GO" id="GO:0006574">
    <property type="term" value="P:L-valine catabolic process"/>
    <property type="evidence" value="ECO:0007669"/>
    <property type="project" value="TreeGrafter"/>
</dbReference>
<dbReference type="SUPFAM" id="SSF52096">
    <property type="entry name" value="ClpP/crotonase"/>
    <property type="match status" value="1"/>
</dbReference>
<evidence type="ECO:0000313" key="6">
    <source>
        <dbReference type="Proteomes" id="UP001144323"/>
    </source>
</evidence>
<evidence type="ECO:0000259" key="4">
    <source>
        <dbReference type="Pfam" id="PF16113"/>
    </source>
</evidence>
<dbReference type="Pfam" id="PF16113">
    <property type="entry name" value="ECH_2"/>
    <property type="match status" value="1"/>
</dbReference>
<dbReference type="EC" id="3.1.2.4" evidence="2"/>
<reference evidence="5" key="1">
    <citation type="journal article" date="2023" name="Int. J. Syst. Evol. Microbiol.">
        <title>Methylocystis iwaonis sp. nov., a type II methane-oxidizing bacterium from surface soil of a rice paddy field in Japan, and emended description of the genus Methylocystis (ex Whittenbury et al. 1970) Bowman et al. 1993.</title>
        <authorList>
            <person name="Kaise H."/>
            <person name="Sawadogo J.B."/>
            <person name="Alam M.S."/>
            <person name="Ueno C."/>
            <person name="Dianou D."/>
            <person name="Shinjo R."/>
            <person name="Asakawa S."/>
        </authorList>
    </citation>
    <scope>NUCLEOTIDE SEQUENCE</scope>
    <source>
        <strain evidence="5">LMG27198</strain>
    </source>
</reference>
<keyword evidence="6" id="KW-1185">Reference proteome</keyword>
<dbReference type="GO" id="GO:0005829">
    <property type="term" value="C:cytosol"/>
    <property type="evidence" value="ECO:0007669"/>
    <property type="project" value="TreeGrafter"/>
</dbReference>
<dbReference type="PANTHER" id="PTHR43176:SF3">
    <property type="entry name" value="3-HYDROXYISOBUTYRYL-COA HYDROLASE, MITOCHONDRIAL"/>
    <property type="match status" value="1"/>
</dbReference>
<comment type="caution">
    <text evidence="5">The sequence shown here is derived from an EMBL/GenBank/DDBJ whole genome shotgun (WGS) entry which is preliminary data.</text>
</comment>
<dbReference type="NCBIfam" id="NF004127">
    <property type="entry name" value="PRK05617.1"/>
    <property type="match status" value="1"/>
</dbReference>
<evidence type="ECO:0000256" key="3">
    <source>
        <dbReference type="ARBA" id="ARBA00022801"/>
    </source>
</evidence>
<organism evidence="5 6">
    <name type="scientific">Methylocystis echinoides</name>
    <dbReference type="NCBI Taxonomy" id="29468"/>
    <lineage>
        <taxon>Bacteria</taxon>
        <taxon>Pseudomonadati</taxon>
        <taxon>Pseudomonadota</taxon>
        <taxon>Alphaproteobacteria</taxon>
        <taxon>Hyphomicrobiales</taxon>
        <taxon>Methylocystaceae</taxon>
        <taxon>Methylocystis</taxon>
    </lineage>
</organism>